<evidence type="ECO:0008006" key="3">
    <source>
        <dbReference type="Google" id="ProtNLM"/>
    </source>
</evidence>
<organism evidence="1 2">
    <name type="scientific">Fictibacillus arsenicus</name>
    <dbReference type="NCBI Taxonomy" id="255247"/>
    <lineage>
        <taxon>Bacteria</taxon>
        <taxon>Bacillati</taxon>
        <taxon>Bacillota</taxon>
        <taxon>Bacilli</taxon>
        <taxon>Bacillales</taxon>
        <taxon>Fictibacillaceae</taxon>
        <taxon>Fictibacillus</taxon>
    </lineage>
</organism>
<accession>A0A1V3GDF3</accession>
<dbReference type="InterPro" id="IPR030910">
    <property type="entry name" value="SLAP_dom"/>
</dbReference>
<sequence length="125" mass="14292">MQKLVFESTWDRTLAEKDRNEIERIFSAINIEGKNEKQVVILKTAFNHKREFLVTVLLNNYFKIPMSLLGKKVVYKEKNRTSGEFESAYTLEIPAETSMPWTFIFPAGCLIDTPDSGDSGVLIIS</sequence>
<proteinExistence type="predicted"/>
<reference evidence="1 2" key="1">
    <citation type="submission" date="2016-11" db="EMBL/GenBank/DDBJ databases">
        <authorList>
            <person name="Jaros S."/>
            <person name="Januszkiewicz K."/>
            <person name="Wedrychowicz H."/>
        </authorList>
    </citation>
    <scope>NUCLEOTIDE SEQUENCE [LARGE SCALE GENOMIC DNA]</scope>
    <source>
        <strain evidence="1 2">Con a/3</strain>
    </source>
</reference>
<dbReference type="NCBIfam" id="TIGR04398">
    <property type="entry name" value="SLAP_DUP"/>
    <property type="match status" value="1"/>
</dbReference>
<dbReference type="Proteomes" id="UP000188597">
    <property type="component" value="Unassembled WGS sequence"/>
</dbReference>
<protein>
    <recommendedName>
        <fullName evidence="3">SLAP domain-containing protein</fullName>
    </recommendedName>
</protein>
<name>A0A1V3GDF3_9BACL</name>
<evidence type="ECO:0000313" key="1">
    <source>
        <dbReference type="EMBL" id="OOE14808.1"/>
    </source>
</evidence>
<evidence type="ECO:0000313" key="2">
    <source>
        <dbReference type="Proteomes" id="UP000188597"/>
    </source>
</evidence>
<gene>
    <name evidence="1" type="ORF">UN64_06375</name>
</gene>
<dbReference type="AlphaFoldDB" id="A0A1V3GDF3"/>
<comment type="caution">
    <text evidence="1">The sequence shown here is derived from an EMBL/GenBank/DDBJ whole genome shotgun (WGS) entry which is preliminary data.</text>
</comment>
<dbReference type="EMBL" id="MQMF01000001">
    <property type="protein sequence ID" value="OOE14808.1"/>
    <property type="molecule type" value="Genomic_DNA"/>
</dbReference>
<dbReference type="OrthoDB" id="1907642at2"/>
<dbReference type="RefSeq" id="WP_077360777.1">
    <property type="nucleotide sequence ID" value="NZ_MQMF01000001.1"/>
</dbReference>